<gene>
    <name evidence="1" type="ORF">KMW28_07990</name>
</gene>
<evidence type="ECO:0000313" key="2">
    <source>
        <dbReference type="Proteomes" id="UP000678679"/>
    </source>
</evidence>
<protein>
    <submittedName>
        <fullName evidence="1">Uncharacterized protein</fullName>
    </submittedName>
</protein>
<name>A0AAX1NB55_9BACT</name>
<dbReference type="EMBL" id="CP076132">
    <property type="protein sequence ID" value="QWG03515.1"/>
    <property type="molecule type" value="Genomic_DNA"/>
</dbReference>
<sequence length="642" mass="70379">MKLQLQLLIYFFLINAIATYSQTQPSGTGSSADPYLIATYDNLLWLSQNDTEWNKSYLVTNNIDASASNDGGEGFKPIGEEGNSFRGNFDGASDQGYKISNLYINRPLEDNVGLFGYINKFNTVIKKVHLDNFSITGKDNVGAIVGKVDNAQELKKITLSGVNSKVIGENNTGGLVGQNNKSTLSEILVEDVKIEHNTTATFENIGGVIGYNSNTDNNRSLSKIVLTNVTVTTNYSRAGGVIGKAENNTSLTNVDIDALTVQSATHAGGVIGQNINSSITDVVVTDVNIITSGRYAGGITGKNDTGTIQNVMVVGTIKSKKSIGGIAGDSNSSSSITKANAIITIDLQNNAEIIGGIVGGNYSSSTISEVYSVLNILNVGNLTGSVGGISSFNNVGSNITLAYYDDTDLLSLTLTDNGGINPLTENDFVNESSFVGFDFTDYWEIGTISKYSSAARPYPIHIDRVNQDLPVELISFDVELKDNGVYLYWKTATEINNDYFQIERSFDKRNWELIGELKGQGNSNSLVKYEYFDHELISNSGYIYYRLKQVDFDGQFTYYQTFLVLSDSLQALKIYPTISHDLIFIEDTSNQPVKIFNLMGQNFTNKVMLRQEHRHKVMSLASIPKGWYIIKTLYGSEKVYRK</sequence>
<dbReference type="AlphaFoldDB" id="A0AAX1NB55"/>
<dbReference type="Gene3D" id="2.160.20.110">
    <property type="match status" value="2"/>
</dbReference>
<proteinExistence type="predicted"/>
<accession>A0AAX1NB55</accession>
<dbReference type="Proteomes" id="UP000678679">
    <property type="component" value="Chromosome 1"/>
</dbReference>
<reference evidence="1 2" key="1">
    <citation type="submission" date="2021-05" db="EMBL/GenBank/DDBJ databases">
        <title>Comparative genomic studies on the polysaccharide-degrading batcterial strains of the Flammeovirga genus.</title>
        <authorList>
            <person name="Zewei F."/>
            <person name="Zheng Z."/>
            <person name="Yu L."/>
            <person name="Ruyue G."/>
            <person name="Yanhong M."/>
            <person name="Yuanyuan C."/>
            <person name="Jingyan G."/>
            <person name="Wenjun H."/>
        </authorList>
    </citation>
    <scope>NUCLEOTIDE SEQUENCE [LARGE SCALE GENOMIC DNA]</scope>
    <source>
        <strain evidence="1 2">NBRC:100898</strain>
    </source>
</reference>
<keyword evidence="2" id="KW-1185">Reference proteome</keyword>
<organism evidence="1 2">
    <name type="scientific">Flammeovirga yaeyamensis</name>
    <dbReference type="NCBI Taxonomy" id="367791"/>
    <lineage>
        <taxon>Bacteria</taxon>
        <taxon>Pseudomonadati</taxon>
        <taxon>Bacteroidota</taxon>
        <taxon>Cytophagia</taxon>
        <taxon>Cytophagales</taxon>
        <taxon>Flammeovirgaceae</taxon>
        <taxon>Flammeovirga</taxon>
    </lineage>
</organism>
<dbReference type="KEGG" id="fya:KMW28_07990"/>
<dbReference type="RefSeq" id="WP_169664671.1">
    <property type="nucleotide sequence ID" value="NZ_CP076132.1"/>
</dbReference>
<evidence type="ECO:0000313" key="1">
    <source>
        <dbReference type="EMBL" id="QWG03515.1"/>
    </source>
</evidence>